<dbReference type="SUPFAM" id="SSF53822">
    <property type="entry name" value="Periplasmic binding protein-like I"/>
    <property type="match status" value="1"/>
</dbReference>
<name>A0A8J3BSJ7_9ACTN</name>
<dbReference type="RefSeq" id="WP_189114408.1">
    <property type="nucleotide sequence ID" value="NZ_BMQC01000007.1"/>
</dbReference>
<keyword evidence="2" id="KW-1185">Reference proteome</keyword>
<protein>
    <submittedName>
        <fullName evidence="1">Uncharacterized protein</fullName>
    </submittedName>
</protein>
<comment type="caution">
    <text evidence="1">The sequence shown here is derived from an EMBL/GenBank/DDBJ whole genome shotgun (WGS) entry which is preliminary data.</text>
</comment>
<dbReference type="CDD" id="cd06268">
    <property type="entry name" value="PBP1_ABC_transporter_LIVBP-like"/>
    <property type="match status" value="1"/>
</dbReference>
<evidence type="ECO:0000313" key="1">
    <source>
        <dbReference type="EMBL" id="GGK30957.1"/>
    </source>
</evidence>
<dbReference type="Proteomes" id="UP000662200">
    <property type="component" value="Unassembled WGS sequence"/>
</dbReference>
<dbReference type="Gene3D" id="3.40.50.2300">
    <property type="match status" value="2"/>
</dbReference>
<dbReference type="AlphaFoldDB" id="A0A8J3BSJ7"/>
<dbReference type="EMBL" id="BMQC01000007">
    <property type="protein sequence ID" value="GGK30957.1"/>
    <property type="molecule type" value="Genomic_DNA"/>
</dbReference>
<proteinExistence type="predicted"/>
<reference evidence="1" key="2">
    <citation type="submission" date="2020-09" db="EMBL/GenBank/DDBJ databases">
        <authorList>
            <person name="Sun Q."/>
            <person name="Ohkuma M."/>
        </authorList>
    </citation>
    <scope>NUCLEOTIDE SEQUENCE</scope>
    <source>
        <strain evidence="1">JCM 3091</strain>
    </source>
</reference>
<gene>
    <name evidence="1" type="ORF">GCM10010124_24740</name>
</gene>
<evidence type="ECO:0000313" key="2">
    <source>
        <dbReference type="Proteomes" id="UP000662200"/>
    </source>
</evidence>
<sequence>MLSRPRPHEYHLRAGSRGAWDLDPGLDDSLVFAGVANLVDQIDRLTLRPYLFWRSRMMPILVLRHPPERHSPLPGLRRRFAAAGNAVPYAHPAGPAPRAPADTGLPGLIELLDSLVTRWRTTSKGRMAFSHYEYGRKLVTSSADVSVGAADAVAENPLFQQFVTHALPRGLTVDNLAPVRDQFPWWLNLVISGVSPSLNSWAFRHWRVARWFSHHQFSDAPERLAAGPPDAEPRHLLGRPTAEGSLAQLLVDALLHDIRRAYRPRPVRGRPSRYPVALLDLGVPQQRRLVELIEASRRSVTPPPGRHGRLEWHPDPLLVLAAERVPGDRPAAGWHAPDNIENLFVSWLNGWATPGLTNSWRLVVDLPGAGVGDGRELRRKGLPYRRRRLTTALLALALAAGGASWAKANVDGCAENWLAPSLGTTLSKVDSNECVGLSDDLSRFKPARSASAADAAMRPWKEVVALIQRHNDHALTYKPESYVTIAYFGSLTADSAQQESTRQTLEELRGLALAQQRARDRARPMRIVLANVGQNSAIAPAIAELIVDVADRERIMAVVGLGLSSTPMLEARDILLRASIPTVATVTSASAFARARPNAYQIGPSNARFAQVLGSYLGATTAPAAGPPRTVRIVHSAARDDNYSADLAAKTAEALAAVRDDGRARFEVSQDSYLTRRDLTDAATKSCDRDFVIYTGRDSWNGETDLFKAFLDGLDAKCPVKVIAGDSISNYVLQHDGGGGASRIPRTFDFLTMSTSKTRAGSALEFEAAYLDAFPDRDRDPQRARFRLHDGLAMLAYDAGMLVTAAAEQVGGCQPWEECGDPGPRDSYASWQQWAGVRWFVARFASRSPRWRHQVRVRLAELGAEGFAEGATGRLLYRGSPEPVGKFTHLLAVHPLEGRHRLELVFSCGPRGDFAVRTDGEASRARLDAVLRAESRRRPEKVPAALPAAGDEPAVKVTEVITQPGVDTAEPCMRFAPAGAAGR</sequence>
<accession>A0A8J3BSJ7</accession>
<organism evidence="1 2">
    <name type="scientific">Pilimelia terevasa</name>
    <dbReference type="NCBI Taxonomy" id="53372"/>
    <lineage>
        <taxon>Bacteria</taxon>
        <taxon>Bacillati</taxon>
        <taxon>Actinomycetota</taxon>
        <taxon>Actinomycetes</taxon>
        <taxon>Micromonosporales</taxon>
        <taxon>Micromonosporaceae</taxon>
        <taxon>Pilimelia</taxon>
    </lineage>
</organism>
<dbReference type="InterPro" id="IPR028082">
    <property type="entry name" value="Peripla_BP_I"/>
</dbReference>
<reference evidence="1" key="1">
    <citation type="journal article" date="2014" name="Int. J. Syst. Evol. Microbiol.">
        <title>Complete genome sequence of Corynebacterium casei LMG S-19264T (=DSM 44701T), isolated from a smear-ripened cheese.</title>
        <authorList>
            <consortium name="US DOE Joint Genome Institute (JGI-PGF)"/>
            <person name="Walter F."/>
            <person name="Albersmeier A."/>
            <person name="Kalinowski J."/>
            <person name="Ruckert C."/>
        </authorList>
    </citation>
    <scope>NUCLEOTIDE SEQUENCE</scope>
    <source>
        <strain evidence="1">JCM 3091</strain>
    </source>
</reference>